<evidence type="ECO:0000313" key="2">
    <source>
        <dbReference type="Proteomes" id="UP001497535"/>
    </source>
</evidence>
<protein>
    <submittedName>
        <fullName evidence="1">Uncharacterized protein</fullName>
    </submittedName>
</protein>
<proteinExistence type="predicted"/>
<reference evidence="1" key="1">
    <citation type="submission" date="2023-11" db="EMBL/GenBank/DDBJ databases">
        <authorList>
            <person name="Poullet M."/>
        </authorList>
    </citation>
    <scope>NUCLEOTIDE SEQUENCE</scope>
    <source>
        <strain evidence="1">E1834</strain>
    </source>
</reference>
<accession>A0ACB1ART9</accession>
<name>A0ACB1ART9_MELEN</name>
<gene>
    <name evidence="1" type="ORF">MENTE1834_LOCUS41545</name>
</gene>
<comment type="caution">
    <text evidence="1">The sequence shown here is derived from an EMBL/GenBank/DDBJ whole genome shotgun (WGS) entry which is preliminary data.</text>
</comment>
<sequence>MKIRTLFIVFSVLISLRLDVFRLDFKFSGCIFKVFLLSFPVNYSIKVFRLYFFRTAFT</sequence>
<dbReference type="Proteomes" id="UP001497535">
    <property type="component" value="Unassembled WGS sequence"/>
</dbReference>
<organism evidence="1 2">
    <name type="scientific">Meloidogyne enterolobii</name>
    <name type="common">Root-knot nematode worm</name>
    <name type="synonym">Meloidogyne mayaguensis</name>
    <dbReference type="NCBI Taxonomy" id="390850"/>
    <lineage>
        <taxon>Eukaryota</taxon>
        <taxon>Metazoa</taxon>
        <taxon>Ecdysozoa</taxon>
        <taxon>Nematoda</taxon>
        <taxon>Chromadorea</taxon>
        <taxon>Rhabditida</taxon>
        <taxon>Tylenchina</taxon>
        <taxon>Tylenchomorpha</taxon>
        <taxon>Tylenchoidea</taxon>
        <taxon>Meloidogynidae</taxon>
        <taxon>Meloidogyninae</taxon>
        <taxon>Meloidogyne</taxon>
    </lineage>
</organism>
<keyword evidence="2" id="KW-1185">Reference proteome</keyword>
<evidence type="ECO:0000313" key="1">
    <source>
        <dbReference type="EMBL" id="CAK5098212.1"/>
    </source>
</evidence>
<dbReference type="EMBL" id="CAVMJV010000103">
    <property type="protein sequence ID" value="CAK5098212.1"/>
    <property type="molecule type" value="Genomic_DNA"/>
</dbReference>